<organism evidence="7 8">
    <name type="scientific">Tetraparma gracilis</name>
    <dbReference type="NCBI Taxonomy" id="2962635"/>
    <lineage>
        <taxon>Eukaryota</taxon>
        <taxon>Sar</taxon>
        <taxon>Stramenopiles</taxon>
        <taxon>Ochrophyta</taxon>
        <taxon>Bolidophyceae</taxon>
        <taxon>Parmales</taxon>
        <taxon>Triparmaceae</taxon>
        <taxon>Tetraparma</taxon>
    </lineage>
</organism>
<keyword evidence="3" id="KW-0862">Zinc</keyword>
<dbReference type="PROSITE" id="PS50089">
    <property type="entry name" value="ZF_RING_2"/>
    <property type="match status" value="1"/>
</dbReference>
<evidence type="ECO:0000256" key="1">
    <source>
        <dbReference type="ARBA" id="ARBA00022723"/>
    </source>
</evidence>
<dbReference type="Gene3D" id="3.30.40.10">
    <property type="entry name" value="Zinc/RING finger domain, C3HC4 (zinc finger)"/>
    <property type="match status" value="1"/>
</dbReference>
<dbReference type="EMBL" id="BRYB01000308">
    <property type="protein sequence ID" value="GMI27413.1"/>
    <property type="molecule type" value="Genomic_DNA"/>
</dbReference>
<feature type="compositionally biased region" description="Basic and acidic residues" evidence="5">
    <location>
        <begin position="143"/>
        <end position="179"/>
    </location>
</feature>
<evidence type="ECO:0000313" key="8">
    <source>
        <dbReference type="Proteomes" id="UP001165060"/>
    </source>
</evidence>
<feature type="non-terminal residue" evidence="7">
    <location>
        <position position="213"/>
    </location>
</feature>
<protein>
    <recommendedName>
        <fullName evidence="6">RING-type domain-containing protein</fullName>
    </recommendedName>
</protein>
<dbReference type="Pfam" id="PF06391">
    <property type="entry name" value="MAT1"/>
    <property type="match status" value="1"/>
</dbReference>
<keyword evidence="8" id="KW-1185">Reference proteome</keyword>
<dbReference type="InterPro" id="IPR015877">
    <property type="entry name" value="MAT1_centre"/>
</dbReference>
<feature type="region of interest" description="Disordered" evidence="5">
    <location>
        <begin position="143"/>
        <end position="213"/>
    </location>
</feature>
<sequence>MAPPTCCICGSPPSASSPLLASTSLTCGHLFCPPCADAQLSAALSFPCPAGACAAVISRGSLATFQADDKYADNDATWRRRVKAVYNSRTPDFASLREYNDYLEEVEDVIFSIVSRSPSAREKIGRVKELEQSDATKITIRQSERAEREQREKDEMAREGAERDRRRLERAGREEDERNVRRRLRREKQELELGDRDQISEEMERAEREGVAA</sequence>
<feature type="domain" description="RING-type" evidence="6">
    <location>
        <begin position="6"/>
        <end position="49"/>
    </location>
</feature>
<dbReference type="InterPro" id="IPR013083">
    <property type="entry name" value="Znf_RING/FYVE/PHD"/>
</dbReference>
<gene>
    <name evidence="7" type="ORF">TeGR_g5267</name>
</gene>
<dbReference type="PANTHER" id="PTHR12683">
    <property type="entry name" value="CDK-ACTIVATING KINASE ASSEMBLY FACTOR MAT1"/>
    <property type="match status" value="1"/>
</dbReference>
<evidence type="ECO:0000259" key="6">
    <source>
        <dbReference type="PROSITE" id="PS50089"/>
    </source>
</evidence>
<dbReference type="InterPro" id="IPR017907">
    <property type="entry name" value="Znf_RING_CS"/>
</dbReference>
<evidence type="ECO:0000256" key="2">
    <source>
        <dbReference type="ARBA" id="ARBA00022771"/>
    </source>
</evidence>
<dbReference type="SUPFAM" id="SSF57850">
    <property type="entry name" value="RING/U-box"/>
    <property type="match status" value="1"/>
</dbReference>
<keyword evidence="2 4" id="KW-0863">Zinc-finger</keyword>
<reference evidence="7 8" key="1">
    <citation type="journal article" date="2023" name="Commun. Biol.">
        <title>Genome analysis of Parmales, the sister group of diatoms, reveals the evolutionary specialization of diatoms from phago-mixotrophs to photoautotrophs.</title>
        <authorList>
            <person name="Ban H."/>
            <person name="Sato S."/>
            <person name="Yoshikawa S."/>
            <person name="Yamada K."/>
            <person name="Nakamura Y."/>
            <person name="Ichinomiya M."/>
            <person name="Sato N."/>
            <person name="Blanc-Mathieu R."/>
            <person name="Endo H."/>
            <person name="Kuwata A."/>
            <person name="Ogata H."/>
        </authorList>
    </citation>
    <scope>NUCLEOTIDE SEQUENCE [LARGE SCALE GENOMIC DNA]</scope>
</reference>
<evidence type="ECO:0000313" key="7">
    <source>
        <dbReference type="EMBL" id="GMI27413.1"/>
    </source>
</evidence>
<evidence type="ECO:0000256" key="5">
    <source>
        <dbReference type="SAM" id="MobiDB-lite"/>
    </source>
</evidence>
<dbReference type="PROSITE" id="PS00518">
    <property type="entry name" value="ZF_RING_1"/>
    <property type="match status" value="1"/>
</dbReference>
<keyword evidence="1" id="KW-0479">Metal-binding</keyword>
<comment type="caution">
    <text evidence="7">The sequence shown here is derived from an EMBL/GenBank/DDBJ whole genome shotgun (WGS) entry which is preliminary data.</text>
</comment>
<dbReference type="InterPro" id="IPR001841">
    <property type="entry name" value="Znf_RING"/>
</dbReference>
<evidence type="ECO:0000256" key="4">
    <source>
        <dbReference type="PROSITE-ProRule" id="PRU00175"/>
    </source>
</evidence>
<accession>A0ABQ6MK57</accession>
<dbReference type="Proteomes" id="UP001165060">
    <property type="component" value="Unassembled WGS sequence"/>
</dbReference>
<proteinExistence type="predicted"/>
<evidence type="ECO:0000256" key="3">
    <source>
        <dbReference type="ARBA" id="ARBA00022833"/>
    </source>
</evidence>
<feature type="compositionally biased region" description="Basic and acidic residues" evidence="5">
    <location>
        <begin position="187"/>
        <end position="213"/>
    </location>
</feature>
<dbReference type="PANTHER" id="PTHR12683:SF13">
    <property type="entry name" value="CDK-ACTIVATING KINASE ASSEMBLY FACTOR MAT1"/>
    <property type="match status" value="1"/>
</dbReference>
<name>A0ABQ6MK57_9STRA</name>